<accession>A0ABY5TV18</accession>
<feature type="transmembrane region" description="Helical" evidence="6">
    <location>
        <begin position="660"/>
        <end position="683"/>
    </location>
</feature>
<feature type="transmembrane region" description="Helical" evidence="6">
    <location>
        <begin position="622"/>
        <end position="640"/>
    </location>
</feature>
<evidence type="ECO:0000256" key="5">
    <source>
        <dbReference type="ARBA" id="ARBA00023136"/>
    </source>
</evidence>
<dbReference type="RefSeq" id="WP_027123113.1">
    <property type="nucleotide sequence ID" value="NZ_CP103423.1"/>
</dbReference>
<dbReference type="InterPro" id="IPR022791">
    <property type="entry name" value="L-PG_synthase/AglD"/>
</dbReference>
<evidence type="ECO:0000256" key="1">
    <source>
        <dbReference type="ARBA" id="ARBA00004651"/>
    </source>
</evidence>
<feature type="transmembrane region" description="Helical" evidence="6">
    <location>
        <begin position="884"/>
        <end position="904"/>
    </location>
</feature>
<keyword evidence="3 6" id="KW-0812">Transmembrane</keyword>
<evidence type="ECO:0000256" key="3">
    <source>
        <dbReference type="ARBA" id="ARBA00022692"/>
    </source>
</evidence>
<evidence type="ECO:0000313" key="7">
    <source>
        <dbReference type="EMBL" id="UWD34090.1"/>
    </source>
</evidence>
<protein>
    <submittedName>
        <fullName evidence="7">Lysylphosphatidylglycerol synthase domain-containing protein</fullName>
    </submittedName>
</protein>
<evidence type="ECO:0000313" key="8">
    <source>
        <dbReference type="Proteomes" id="UP001058364"/>
    </source>
</evidence>
<keyword evidence="8" id="KW-1185">Reference proteome</keyword>
<gene>
    <name evidence="7" type="ORF">NX772_03255</name>
</gene>
<feature type="transmembrane region" description="Helical" evidence="6">
    <location>
        <begin position="538"/>
        <end position="557"/>
    </location>
</feature>
<feature type="transmembrane region" description="Helical" evidence="6">
    <location>
        <begin position="780"/>
        <end position="807"/>
    </location>
</feature>
<reference evidence="7" key="1">
    <citation type="submission" date="2022-08" db="EMBL/GenBank/DDBJ databases">
        <title>Complete genome sequence of Mycoplasma molare type strain H 542.</title>
        <authorList>
            <person name="Spergser J."/>
        </authorList>
    </citation>
    <scope>NUCLEOTIDE SEQUENCE</scope>
    <source>
        <strain evidence="7">H 542</strain>
    </source>
</reference>
<dbReference type="Pfam" id="PF03706">
    <property type="entry name" value="LPG_synthase_TM"/>
    <property type="match status" value="1"/>
</dbReference>
<dbReference type="Proteomes" id="UP001058364">
    <property type="component" value="Chromosome"/>
</dbReference>
<organism evidence="7 8">
    <name type="scientific">Mesomycoplasma molare</name>
    <dbReference type="NCBI Taxonomy" id="171288"/>
    <lineage>
        <taxon>Bacteria</taxon>
        <taxon>Bacillati</taxon>
        <taxon>Mycoplasmatota</taxon>
        <taxon>Mycoplasmoidales</taxon>
        <taxon>Metamycoplasmataceae</taxon>
        <taxon>Mesomycoplasma</taxon>
    </lineage>
</organism>
<evidence type="ECO:0000256" key="2">
    <source>
        <dbReference type="ARBA" id="ARBA00022475"/>
    </source>
</evidence>
<keyword evidence="5 6" id="KW-0472">Membrane</keyword>
<comment type="subcellular location">
    <subcellularLocation>
        <location evidence="1">Cell membrane</location>
        <topology evidence="1">Multi-pass membrane protein</topology>
    </subcellularLocation>
</comment>
<evidence type="ECO:0000256" key="6">
    <source>
        <dbReference type="SAM" id="Phobius"/>
    </source>
</evidence>
<feature type="transmembrane region" description="Helical" evidence="6">
    <location>
        <begin position="586"/>
        <end position="610"/>
    </location>
</feature>
<feature type="transmembrane region" description="Helical" evidence="6">
    <location>
        <begin position="934"/>
        <end position="956"/>
    </location>
</feature>
<name>A0ABY5TV18_9BACT</name>
<keyword evidence="2" id="KW-1003">Cell membrane</keyword>
<feature type="transmembrane region" description="Helical" evidence="6">
    <location>
        <begin position="703"/>
        <end position="726"/>
    </location>
</feature>
<keyword evidence="4 6" id="KW-1133">Transmembrane helix</keyword>
<dbReference type="EMBL" id="CP103423">
    <property type="protein sequence ID" value="UWD34090.1"/>
    <property type="molecule type" value="Genomic_DNA"/>
</dbReference>
<evidence type="ECO:0000256" key="4">
    <source>
        <dbReference type="ARBA" id="ARBA00022989"/>
    </source>
</evidence>
<proteinExistence type="predicted"/>
<sequence>MEEIINGTDLLKLETEISSENFLNYNEDYLITGNELKNSNIVCSEVLAKLGEFEDEINENVIFQKALLFKELIKKQKNHEIRKIFIYNDNDDISYAFSEIFENVLSSEEKNNVFKFEKNTFYSKDMALNEIIKNEYDYSIFFLKENKEFYRIIFRKNNFQYLTKQEEDFINKKITLTKFNSELLKNKNKKTIYINKNINIVLNEKIKRKYLMLVEGYREFDQIKNISENFTLNFIKKPSNYFKYYKRIIKKEFIKDKKSKHDVFFYSENSKNIEKTFIKNKNKYQEISNEDINFLLLNYFIKTDTDFHNTSFYIPFKSSNNVKEFLYKNNHQNIKTYNNLNDLYYFLSREIKIKNERAYIFDGNQIIKLNFSNNFIGFESISNLLLKVEMFEFYEKNKIDIFKTLEENKKNYLVSAAFKDNRTMNYNSFLNFYKKIRKERKIAKFKIEKLNINKLNEVRNLNKRKIFIEINLKDGTEILMEFDKILNEVKTEIVSSYFKSNIYDIVKKEESIRKEMEEYSHILKENNPNNKWKNILKFSSFLLFIFLVFLILFSTIYRTKDSELEGPLAIFKNFYDIFLSDYKLRFIFLAIVVSNVGFYFFYSMMLYRVFRKQKMKINFKHLFLAAMISTIVQNITPFSFGGDLSSYWYLQKKGYSKPNLASAFAFTSLFHQVSVLFISLIFIPMGFYFYQDILLKDIDARKIITFIFILLGIILNIVLFLLILFVSILKKMQLFIIKIIIFIYKNNPFSYNDNLDRKKIILENKFLEFKINFKNLFKDFLFFLECLFLYKILPFLLNTSIIVLILIEKDIILVNNNFSSFLFWYLNFQSGSSLLNMANNLSPTPGGIGTSDWLMTVIFQNVFVTSDKELIENNLKIFSFSTKIFYWLIPNIISALMLLTLYLGEKRIDKYKQIATMISIDPKISKNFKKTKTIFFRNALLMWIIGIISIVFIILIH</sequence>